<evidence type="ECO:0000313" key="2">
    <source>
        <dbReference type="Proteomes" id="UP000535182"/>
    </source>
</evidence>
<dbReference type="EMBL" id="JACHEB010000015">
    <property type="protein sequence ID" value="MBB5331524.1"/>
    <property type="molecule type" value="Genomic_DNA"/>
</dbReference>
<protein>
    <submittedName>
        <fullName evidence="1">Uncharacterized protein</fullName>
    </submittedName>
</protein>
<comment type="caution">
    <text evidence="1">The sequence shown here is derived from an EMBL/GenBank/DDBJ whole genome shotgun (WGS) entry which is preliminary data.</text>
</comment>
<accession>A0A9X0U6D6</accession>
<reference evidence="1 2" key="1">
    <citation type="submission" date="2020-08" db="EMBL/GenBank/DDBJ databases">
        <title>Genomic Encyclopedia of Type Strains, Phase IV (KMG-V): Genome sequencing to study the core and pangenomes of soil and plant-associated prokaryotes.</title>
        <authorList>
            <person name="Whitman W."/>
        </authorList>
    </citation>
    <scope>NUCLEOTIDE SEQUENCE [LARGE SCALE GENOMIC DNA]</scope>
    <source>
        <strain evidence="1 2">X5P2</strain>
    </source>
</reference>
<keyword evidence="2" id="KW-1185">Reference proteome</keyword>
<organism evidence="1 2">
    <name type="scientific">Tunturiibacter gelidiferens</name>
    <dbReference type="NCBI Taxonomy" id="3069689"/>
    <lineage>
        <taxon>Bacteria</taxon>
        <taxon>Pseudomonadati</taxon>
        <taxon>Acidobacteriota</taxon>
        <taxon>Terriglobia</taxon>
        <taxon>Terriglobales</taxon>
        <taxon>Acidobacteriaceae</taxon>
        <taxon>Tunturiibacter</taxon>
    </lineage>
</organism>
<gene>
    <name evidence="1" type="ORF">HDF14_005171</name>
</gene>
<dbReference type="AlphaFoldDB" id="A0A9X0U6D6"/>
<proteinExistence type="predicted"/>
<sequence length="45" mass="4819">MADVCHDNPRVMSLTMKLNRLPSYRQSAATGGCGEYCGGGHSECD</sequence>
<dbReference type="Proteomes" id="UP000535182">
    <property type="component" value="Unassembled WGS sequence"/>
</dbReference>
<evidence type="ECO:0000313" key="1">
    <source>
        <dbReference type="EMBL" id="MBB5331524.1"/>
    </source>
</evidence>
<name>A0A9X0U6D6_9BACT</name>